<dbReference type="Gene3D" id="2.40.70.10">
    <property type="entry name" value="Acid Proteases"/>
    <property type="match status" value="1"/>
</dbReference>
<dbReference type="Gene3D" id="3.30.420.10">
    <property type="entry name" value="Ribonuclease H-like superfamily/Ribonuclease H"/>
    <property type="match status" value="1"/>
</dbReference>
<gene>
    <name evidence="8" type="primary">Tf2-11</name>
    <name evidence="8" type="ORF">EVAR_21572_1</name>
</gene>
<protein>
    <submittedName>
        <fullName evidence="8">Transposon Tf2-11 polyprotein</fullName>
    </submittedName>
</protein>
<reference evidence="8 9" key="1">
    <citation type="journal article" date="2019" name="Commun. Biol.">
        <title>The bagworm genome reveals a unique fibroin gene that provides high tensile strength.</title>
        <authorList>
            <person name="Kono N."/>
            <person name="Nakamura H."/>
            <person name="Ohtoshi R."/>
            <person name="Tomita M."/>
            <person name="Numata K."/>
            <person name="Arakawa K."/>
        </authorList>
    </citation>
    <scope>NUCLEOTIDE SEQUENCE [LARGE SCALE GENOMIC DNA]</scope>
</reference>
<evidence type="ECO:0000256" key="1">
    <source>
        <dbReference type="ARBA" id="ARBA00022679"/>
    </source>
</evidence>
<sequence length="902" mass="100944">MCREKGDARASHYLAAELAGDVEGNKKCYNIKCVNGSPLFVVVTLNRLSIECEVDSGSAVSAMSNTFYTAYFKHQALSRINGSLRCYDGSPITPRGSCSLSVTYRGRTKQIKFYIIDNGCHVQPAPILGRDFMSEFNLGISEMKYIDNPINLKSVNYSDYATPITPVLKSDGTVRVCGDYSVTLNKVLHIDRYPLPRIEELFARLHEGKEFSKLDLSMAYMQLELTEDSQPLTCINTHRGLSNLHDWFWVIVGACDISKNNGTNSGRHRRNILQEAGLTLQKEKCVFFQKSIEYLGFVIDKDGLHTSPGKVKAIKEAEPPKNVSQLKSFLGLVNYYRSFVPRMSTILGPLHDLLKMGAKWMWSEAHQSAFETVKRALESELALAHYDPRLSTVLTVDASPTGLGAVLAQQQEDGSERVIAFASRALTPSERVYSQIQKEATAIIFGVKKFHQYLYGRADPFVLKTDHKPLLSIFGNKKGIPEMTANRLQRYALFLSAYNYTVQYVRSANNVADYLSRSHPQARAAADGSGAGTCAASVDVEDGEINTYLHFISSNDQSSITIKEIKVETQNDPMLHSVVLVARDRCGHRERSGRVRACTALRPARPWERVHLDMLSVAGGTHLVVVDAHSKWVEWAPLADGAGTEPVLRRLSEMLGRFGLPRTIVTDNATPFTSARFRRYCEVNDIKHVTIPPYHPASNGQAEITVKLIKKALKTLMSETNSVSSLEHQVNKYLLSYRNSVHSTTGVSPAQLMLGRNVRTRLDLLCPRKDVPKHVAPAPSAANLAQSVSRSQISQSKYFGGKRKINFTVGDKVIVKRHYQNVSKETRRSVITLARWRRRLHSGHPQAAYEHYNSDESDDDYTFVKCSPMLMTERGRRKSKPRQHEARIVRTKGSLPKIAARS</sequence>
<keyword evidence="1" id="KW-0808">Transferase</keyword>
<evidence type="ECO:0000256" key="4">
    <source>
        <dbReference type="ARBA" id="ARBA00022759"/>
    </source>
</evidence>
<keyword evidence="4" id="KW-0378">Hydrolase</keyword>
<keyword evidence="2" id="KW-0548">Nucleotidyltransferase</keyword>
<dbReference type="InterPro" id="IPR043128">
    <property type="entry name" value="Rev_trsase/Diguanyl_cyclase"/>
</dbReference>
<evidence type="ECO:0000256" key="3">
    <source>
        <dbReference type="ARBA" id="ARBA00022722"/>
    </source>
</evidence>
<dbReference type="InterPro" id="IPR043502">
    <property type="entry name" value="DNA/RNA_pol_sf"/>
</dbReference>
<dbReference type="PANTHER" id="PTHR37984">
    <property type="entry name" value="PROTEIN CBG26694"/>
    <property type="match status" value="1"/>
</dbReference>
<dbReference type="Pfam" id="PF00665">
    <property type="entry name" value="rve"/>
    <property type="match status" value="1"/>
</dbReference>
<dbReference type="GO" id="GO:0042575">
    <property type="term" value="C:DNA polymerase complex"/>
    <property type="evidence" value="ECO:0007669"/>
    <property type="project" value="UniProtKB-ARBA"/>
</dbReference>
<proteinExistence type="predicted"/>
<dbReference type="Gene3D" id="3.30.70.270">
    <property type="match status" value="2"/>
</dbReference>
<dbReference type="CDD" id="cd01647">
    <property type="entry name" value="RT_LTR"/>
    <property type="match status" value="1"/>
</dbReference>
<dbReference type="InterPro" id="IPR021109">
    <property type="entry name" value="Peptidase_aspartic_dom_sf"/>
</dbReference>
<dbReference type="PANTHER" id="PTHR37984:SF5">
    <property type="entry name" value="PROTEIN NYNRIN-LIKE"/>
    <property type="match status" value="1"/>
</dbReference>
<evidence type="ECO:0000313" key="8">
    <source>
        <dbReference type="EMBL" id="GBP64254.1"/>
    </source>
</evidence>
<dbReference type="Gene3D" id="3.10.20.370">
    <property type="match status" value="1"/>
</dbReference>
<dbReference type="FunFam" id="3.10.20.370:FF:000001">
    <property type="entry name" value="Retrovirus-related Pol polyprotein from transposon 17.6-like protein"/>
    <property type="match status" value="1"/>
</dbReference>
<dbReference type="AlphaFoldDB" id="A0A4C1XNV6"/>
<dbReference type="InterPro" id="IPR050951">
    <property type="entry name" value="Retrovirus_Pol_polyprotein"/>
</dbReference>
<evidence type="ECO:0000313" key="9">
    <source>
        <dbReference type="Proteomes" id="UP000299102"/>
    </source>
</evidence>
<evidence type="ECO:0000259" key="7">
    <source>
        <dbReference type="PROSITE" id="PS50994"/>
    </source>
</evidence>
<dbReference type="CDD" id="cd09274">
    <property type="entry name" value="RNase_HI_RT_Ty3"/>
    <property type="match status" value="1"/>
</dbReference>
<keyword evidence="9" id="KW-1185">Reference proteome</keyword>
<dbReference type="FunFam" id="3.30.420.10:FF:000063">
    <property type="entry name" value="Retrovirus-related Pol polyprotein from transposon 297-like Protein"/>
    <property type="match status" value="1"/>
</dbReference>
<dbReference type="SUPFAM" id="SSF53098">
    <property type="entry name" value="Ribonuclease H-like"/>
    <property type="match status" value="1"/>
</dbReference>
<dbReference type="InterPro" id="IPR001584">
    <property type="entry name" value="Integrase_cat-core"/>
</dbReference>
<evidence type="ECO:0000256" key="6">
    <source>
        <dbReference type="ARBA" id="ARBA00023268"/>
    </source>
</evidence>
<keyword evidence="6" id="KW-0511">Multifunctional enzyme</keyword>
<name>A0A4C1XNV6_EUMVA</name>
<dbReference type="SUPFAM" id="SSF56672">
    <property type="entry name" value="DNA/RNA polymerases"/>
    <property type="match status" value="1"/>
</dbReference>
<keyword evidence="4" id="KW-0255">Endonuclease</keyword>
<dbReference type="EMBL" id="BGZK01000892">
    <property type="protein sequence ID" value="GBP64254.1"/>
    <property type="molecule type" value="Genomic_DNA"/>
</dbReference>
<dbReference type="PROSITE" id="PS50994">
    <property type="entry name" value="INTEGRASE"/>
    <property type="match status" value="1"/>
</dbReference>
<dbReference type="InterPro" id="IPR041577">
    <property type="entry name" value="RT_RNaseH_2"/>
</dbReference>
<dbReference type="Pfam" id="PF17919">
    <property type="entry name" value="RT_RNaseH_2"/>
    <property type="match status" value="1"/>
</dbReference>
<feature type="domain" description="Integrase catalytic" evidence="7">
    <location>
        <begin position="602"/>
        <end position="757"/>
    </location>
</feature>
<comment type="caution">
    <text evidence="8">The sequence shown here is derived from an EMBL/GenBank/DDBJ whole genome shotgun (WGS) entry which is preliminary data.</text>
</comment>
<organism evidence="8 9">
    <name type="scientific">Eumeta variegata</name>
    <name type="common">Bagworm moth</name>
    <name type="synonym">Eumeta japonica</name>
    <dbReference type="NCBI Taxonomy" id="151549"/>
    <lineage>
        <taxon>Eukaryota</taxon>
        <taxon>Metazoa</taxon>
        <taxon>Ecdysozoa</taxon>
        <taxon>Arthropoda</taxon>
        <taxon>Hexapoda</taxon>
        <taxon>Insecta</taxon>
        <taxon>Pterygota</taxon>
        <taxon>Neoptera</taxon>
        <taxon>Endopterygota</taxon>
        <taxon>Lepidoptera</taxon>
        <taxon>Glossata</taxon>
        <taxon>Ditrysia</taxon>
        <taxon>Tineoidea</taxon>
        <taxon>Psychidae</taxon>
        <taxon>Oiketicinae</taxon>
        <taxon>Eumeta</taxon>
    </lineage>
</organism>
<dbReference type="GO" id="GO:0015074">
    <property type="term" value="P:DNA integration"/>
    <property type="evidence" value="ECO:0007669"/>
    <property type="project" value="InterPro"/>
</dbReference>
<keyword evidence="3" id="KW-0540">Nuclease</keyword>
<dbReference type="FunFam" id="3.30.70.270:FF:000026">
    <property type="entry name" value="Transposon Ty3-G Gag-Pol polyprotein"/>
    <property type="match status" value="1"/>
</dbReference>
<dbReference type="Proteomes" id="UP000299102">
    <property type="component" value="Unassembled WGS sequence"/>
</dbReference>
<dbReference type="InterPro" id="IPR012337">
    <property type="entry name" value="RNaseH-like_sf"/>
</dbReference>
<dbReference type="OrthoDB" id="6772952at2759"/>
<dbReference type="SUPFAM" id="SSF50630">
    <property type="entry name" value="Acid proteases"/>
    <property type="match status" value="1"/>
</dbReference>
<dbReference type="GO" id="GO:0004519">
    <property type="term" value="F:endonuclease activity"/>
    <property type="evidence" value="ECO:0007669"/>
    <property type="project" value="UniProtKB-KW"/>
</dbReference>
<keyword evidence="5" id="KW-0695">RNA-directed DNA polymerase</keyword>
<evidence type="ECO:0000256" key="5">
    <source>
        <dbReference type="ARBA" id="ARBA00022918"/>
    </source>
</evidence>
<dbReference type="STRING" id="151549.A0A4C1XNV6"/>
<evidence type="ECO:0000256" key="2">
    <source>
        <dbReference type="ARBA" id="ARBA00022695"/>
    </source>
</evidence>
<dbReference type="InterPro" id="IPR036397">
    <property type="entry name" value="RNaseH_sf"/>
</dbReference>
<dbReference type="GO" id="GO:0003964">
    <property type="term" value="F:RNA-directed DNA polymerase activity"/>
    <property type="evidence" value="ECO:0007669"/>
    <property type="project" value="UniProtKB-KW"/>
</dbReference>
<dbReference type="GO" id="GO:0003676">
    <property type="term" value="F:nucleic acid binding"/>
    <property type="evidence" value="ECO:0007669"/>
    <property type="project" value="InterPro"/>
</dbReference>
<accession>A0A4C1XNV6</accession>